<feature type="region of interest" description="Disordered" evidence="2">
    <location>
        <begin position="729"/>
        <end position="876"/>
    </location>
</feature>
<feature type="compositionally biased region" description="Low complexity" evidence="2">
    <location>
        <begin position="791"/>
        <end position="807"/>
    </location>
</feature>
<organism evidence="3 4">
    <name type="scientific">Phytophthora ramorum</name>
    <name type="common">Sudden oak death agent</name>
    <dbReference type="NCBI Taxonomy" id="164328"/>
    <lineage>
        <taxon>Eukaryota</taxon>
        <taxon>Sar</taxon>
        <taxon>Stramenopiles</taxon>
        <taxon>Oomycota</taxon>
        <taxon>Peronosporomycetes</taxon>
        <taxon>Peronosporales</taxon>
        <taxon>Peronosporaceae</taxon>
        <taxon>Phytophthora</taxon>
    </lineage>
</organism>
<feature type="compositionally biased region" description="Basic and acidic residues" evidence="2">
    <location>
        <begin position="729"/>
        <end position="742"/>
    </location>
</feature>
<evidence type="ECO:0000313" key="3">
    <source>
        <dbReference type="EnsemblProtists" id="Phyra83639"/>
    </source>
</evidence>
<dbReference type="EMBL" id="DS566089">
    <property type="status" value="NOT_ANNOTATED_CDS"/>
    <property type="molecule type" value="Genomic_DNA"/>
</dbReference>
<dbReference type="GO" id="GO:0005929">
    <property type="term" value="C:cilium"/>
    <property type="evidence" value="ECO:0007669"/>
    <property type="project" value="GOC"/>
</dbReference>
<feature type="compositionally biased region" description="Low complexity" evidence="2">
    <location>
        <begin position="559"/>
        <end position="572"/>
    </location>
</feature>
<dbReference type="PANTHER" id="PTHR16022:SF0">
    <property type="entry name" value="CYTOPLASMIC DYNEIN 2 INTERMEDIATE CHAIN 1"/>
    <property type="match status" value="1"/>
</dbReference>
<evidence type="ECO:0000256" key="1">
    <source>
        <dbReference type="PROSITE-ProRule" id="PRU00221"/>
    </source>
</evidence>
<dbReference type="InterPro" id="IPR042505">
    <property type="entry name" value="DYNC2I1"/>
</dbReference>
<dbReference type="PROSITE" id="PS50082">
    <property type="entry name" value="WD_REPEATS_2"/>
    <property type="match status" value="1"/>
</dbReference>
<dbReference type="GO" id="GO:0005868">
    <property type="term" value="C:cytoplasmic dynein complex"/>
    <property type="evidence" value="ECO:0000318"/>
    <property type="project" value="GO_Central"/>
</dbReference>
<feature type="region of interest" description="Disordered" evidence="2">
    <location>
        <begin position="1271"/>
        <end position="1291"/>
    </location>
</feature>
<dbReference type="Gene3D" id="2.130.10.10">
    <property type="entry name" value="YVTN repeat-like/Quinoprotein amine dehydrogenase"/>
    <property type="match status" value="2"/>
</dbReference>
<reference evidence="3" key="2">
    <citation type="submission" date="2015-06" db="UniProtKB">
        <authorList>
            <consortium name="EnsemblProtists"/>
        </authorList>
    </citation>
    <scope>IDENTIFICATION</scope>
    <source>
        <strain evidence="3">Pr102</strain>
    </source>
</reference>
<feature type="compositionally biased region" description="Low complexity" evidence="2">
    <location>
        <begin position="955"/>
        <end position="967"/>
    </location>
</feature>
<dbReference type="VEuPathDB" id="FungiDB:KRP23_9626"/>
<dbReference type="GO" id="GO:0045503">
    <property type="term" value="F:dynein light chain binding"/>
    <property type="evidence" value="ECO:0000318"/>
    <property type="project" value="GO_Central"/>
</dbReference>
<feature type="compositionally biased region" description="Low complexity" evidence="2">
    <location>
        <begin position="595"/>
        <end position="614"/>
    </location>
</feature>
<feature type="compositionally biased region" description="Low complexity" evidence="2">
    <location>
        <begin position="674"/>
        <end position="686"/>
    </location>
</feature>
<feature type="region of interest" description="Disordered" evidence="2">
    <location>
        <begin position="1005"/>
        <end position="1034"/>
    </location>
</feature>
<feature type="compositionally biased region" description="Basic residues" evidence="2">
    <location>
        <begin position="19"/>
        <end position="31"/>
    </location>
</feature>
<reference evidence="4" key="1">
    <citation type="journal article" date="2006" name="Science">
        <title>Phytophthora genome sequences uncover evolutionary origins and mechanisms of pathogenesis.</title>
        <authorList>
            <person name="Tyler B.M."/>
            <person name="Tripathy S."/>
            <person name="Zhang X."/>
            <person name="Dehal P."/>
            <person name="Jiang R.H."/>
            <person name="Aerts A."/>
            <person name="Arredondo F.D."/>
            <person name="Baxter L."/>
            <person name="Bensasson D."/>
            <person name="Beynon J.L."/>
            <person name="Chapman J."/>
            <person name="Damasceno C.M."/>
            <person name="Dorrance A.E."/>
            <person name="Dou D."/>
            <person name="Dickerman A.W."/>
            <person name="Dubchak I.L."/>
            <person name="Garbelotto M."/>
            <person name="Gijzen M."/>
            <person name="Gordon S.G."/>
            <person name="Govers F."/>
            <person name="Grunwald N.J."/>
            <person name="Huang W."/>
            <person name="Ivors K.L."/>
            <person name="Jones R.W."/>
            <person name="Kamoun S."/>
            <person name="Krampis K."/>
            <person name="Lamour K.H."/>
            <person name="Lee M.K."/>
            <person name="McDonald W.H."/>
            <person name="Medina M."/>
            <person name="Meijer H.J."/>
            <person name="Nordberg E.K."/>
            <person name="Maclean D.J."/>
            <person name="Ospina-Giraldo M.D."/>
            <person name="Morris P.F."/>
            <person name="Phuntumart V."/>
            <person name="Putnam N.H."/>
            <person name="Rash S."/>
            <person name="Rose J.K."/>
            <person name="Sakihama Y."/>
            <person name="Salamov A.A."/>
            <person name="Savidor A."/>
            <person name="Scheuring C.F."/>
            <person name="Smith B.M."/>
            <person name="Sobral B.W."/>
            <person name="Terry A."/>
            <person name="Torto-Alalibo T.A."/>
            <person name="Win J."/>
            <person name="Xu Z."/>
            <person name="Zhang H."/>
            <person name="Grigoriev I.V."/>
            <person name="Rokhsar D.S."/>
            <person name="Boore J.L."/>
        </authorList>
    </citation>
    <scope>NUCLEOTIDE SEQUENCE [LARGE SCALE GENOMIC DNA]</scope>
    <source>
        <strain evidence="4">Pr102</strain>
    </source>
</reference>
<keyword evidence="1" id="KW-0853">WD repeat</keyword>
<dbReference type="SUPFAM" id="SSF50978">
    <property type="entry name" value="WD40 repeat-like"/>
    <property type="match status" value="1"/>
</dbReference>
<feature type="region of interest" description="Disordered" evidence="2">
    <location>
        <begin position="554"/>
        <end position="717"/>
    </location>
</feature>
<dbReference type="VEuPathDB" id="FungiDB:KRP23_9625"/>
<dbReference type="GO" id="GO:0000242">
    <property type="term" value="C:pericentriolar material"/>
    <property type="evidence" value="ECO:0000318"/>
    <property type="project" value="GO_Central"/>
</dbReference>
<feature type="compositionally biased region" description="Basic and acidic residues" evidence="2">
    <location>
        <begin position="707"/>
        <end position="717"/>
    </location>
</feature>
<accession>H3H0F6</accession>
<dbReference type="VEuPathDB" id="FungiDB:KRP22_13722"/>
<feature type="region of interest" description="Disordered" evidence="2">
    <location>
        <begin position="1"/>
        <end position="37"/>
    </location>
</feature>
<feature type="region of interest" description="Disordered" evidence="2">
    <location>
        <begin position="928"/>
        <end position="976"/>
    </location>
</feature>
<feature type="repeat" description="WD" evidence="1">
    <location>
        <begin position="1142"/>
        <end position="1165"/>
    </location>
</feature>
<dbReference type="GO" id="GO:0045504">
    <property type="term" value="F:dynein heavy chain binding"/>
    <property type="evidence" value="ECO:0007669"/>
    <property type="project" value="InterPro"/>
</dbReference>
<dbReference type="InParanoid" id="H3H0F6"/>
<dbReference type="GO" id="GO:0042073">
    <property type="term" value="P:intraciliary transport"/>
    <property type="evidence" value="ECO:0007669"/>
    <property type="project" value="InterPro"/>
</dbReference>
<dbReference type="STRING" id="164328.H3H0F6"/>
<feature type="compositionally biased region" description="Basic and acidic residues" evidence="2">
    <location>
        <begin position="687"/>
        <end position="700"/>
    </location>
</feature>
<dbReference type="eggNOG" id="KOG1587">
    <property type="taxonomic scope" value="Eukaryota"/>
</dbReference>
<feature type="region of interest" description="Disordered" evidence="2">
    <location>
        <begin position="503"/>
        <end position="524"/>
    </location>
</feature>
<dbReference type="SMART" id="SM00320">
    <property type="entry name" value="WD40"/>
    <property type="match status" value="2"/>
</dbReference>
<dbReference type="InterPro" id="IPR036322">
    <property type="entry name" value="WD40_repeat_dom_sf"/>
</dbReference>
<dbReference type="GO" id="GO:0060271">
    <property type="term" value="P:cilium assembly"/>
    <property type="evidence" value="ECO:0000318"/>
    <property type="project" value="GO_Central"/>
</dbReference>
<dbReference type="HOGENOM" id="CLU_252553_0_0_1"/>
<dbReference type="PANTHER" id="PTHR16022">
    <property type="entry name" value="WD REPEAT DOMAIN 60"/>
    <property type="match status" value="1"/>
</dbReference>
<proteinExistence type="predicted"/>
<feature type="compositionally biased region" description="Low complexity" evidence="2">
    <location>
        <begin position="828"/>
        <end position="837"/>
    </location>
</feature>
<evidence type="ECO:0000256" key="2">
    <source>
        <dbReference type="SAM" id="MobiDB-lite"/>
    </source>
</evidence>
<sequence>MSSTTPSAMTLHELNMSHAKPKSKPKRKKSATRPLKSRGWGPFQSVLRERSVDFNLTLDVQNLQQEIQDLTTLRDILSTRTTLRRHSPEGSLFHVVKEYFQVFRTGWAIQETGHKRLLGEQDQRAFLHSVMDPELDVGNGLRGPDVVAEQIIMYSTFIKFVHVTLTSYDIVVAEDSVIIRTQAKLRFQVLRKTIEMIFPHVIGDECLVAQLVGQEVEPSIGITFYFNEQGKCCKYESEVDFVEAFAGIVKDPRKLDMLMGRALIADNCMIGLIDEPLEPQRRWTLRNALGDERIEEVNEMQHEPAAAVGRSQLSTRRDEQDEYDRFVNDYYLVFAKGYLPQKHSQADFFAQAFVPRRVQDLQDGSSYAFKRWQALSECFDVLEFRQTSSMPVQYDDEDTCSIGSTASYTLQITPNTLEAVFPHVLGNRQLVDALVGSALVVPSQLVFSIEMASGRISRIVERMDFVAAMAPLVRSQEELSFVMSQALLSLDGVSCHSPKSVCPIPPPRTHQEETCENSNGDATPEKRAANLRTMNLADILTTVTFPAATSFGREPTQISSVSSGSRVVGSMSEPKGPPSMGDAAPAKKASKKSSSRPSQPAPASQPVVQAPLAASASPVGAAPQVPRIPLSEPKPDADAKRKSSKKRTSRAGEAQRPTSRESTPPGPAVPSPGPDAVSAADAAAAAKQKEDAEREKQARREAKKQRVKEVEDARRREDLAKQALEEARRLEEQKRREARQKQQVEALNANAEECQEDAGEDYDDEGFENYDEDFEQEEVSQPKSTPLPVVGAKASSKSRGGSSNAAADEAELKRIQQAMQAETKGLLSASSRPSSSAEVEAQGSKPNSRGEEPSSAPRPSTSIASSIAGLKQSLDPRAKRAKEILERRKFDVEKVLLFQQNPVSEQDKVLHRLRRGLVKQAFVQTSDGARSLGTQTKAPEAHDKSMHFPDDIGIDTDSSSTGITAGDNNEDAGTSSSSTRFFKFLEHAAYVCETLAVENVMASETEVQGNQADATRTEDEGKEGEERDTRRRYQLSKSSKLDKKLVFPSKKLEALSSLEQILQGRDLVAIRFSPSVSSAFLSCYGAALEISGGNQQQETARLLKDKTLSCVWDVNLPNRPLHLLKSEGVAATACLSPSRDLFVVVGTEDGTIHVWDLRPQSMMQSSSLMVDGLAVCTPAYSTCGMNYRAPEQHTSTIVALEPIDRSKGGGDNGGTFQFGSMDDRGVLIIWSLIEFDSADEALVTDKCVQIGGNVKMVMNTRIDMQQQYLTPSVAPKQPQRRGSKTSVLPLSPTPVSTPPLAHVGPAVAVLKYFPHDPNQFVVGTRSGQLVRGHRFEKASSRMLYQREQGLSTTDASIGVVCIDFHPFEPEYFLVGYEDGSICLYHVNVSLCLTSWEEVAFGGPTLSHELDALKDISPVELASSLYPLALS</sequence>
<dbReference type="VEuPathDB" id="FungiDB:KRP22_13723"/>
<dbReference type="Proteomes" id="UP000005238">
    <property type="component" value="Unassembled WGS sequence"/>
</dbReference>
<dbReference type="InterPro" id="IPR015943">
    <property type="entry name" value="WD40/YVTN_repeat-like_dom_sf"/>
</dbReference>
<dbReference type="EnsemblProtists" id="Phyra83639">
    <property type="protein sequence ID" value="Phyra83639"/>
    <property type="gene ID" value="Phyra83639"/>
</dbReference>
<feature type="compositionally biased region" description="Polar residues" evidence="2">
    <location>
        <begin position="1005"/>
        <end position="1014"/>
    </location>
</feature>
<protein>
    <submittedName>
        <fullName evidence="3">Uncharacterized protein</fullName>
    </submittedName>
</protein>
<name>H3H0F6_PHYRM</name>
<evidence type="ECO:0000313" key="4">
    <source>
        <dbReference type="Proteomes" id="UP000005238"/>
    </source>
</evidence>
<keyword evidence="4" id="KW-1185">Reference proteome</keyword>
<feature type="compositionally biased region" description="Polar residues" evidence="2">
    <location>
        <begin position="928"/>
        <end position="937"/>
    </location>
</feature>
<feature type="compositionally biased region" description="Basic and acidic residues" evidence="2">
    <location>
        <begin position="1015"/>
        <end position="1031"/>
    </location>
</feature>
<feature type="compositionally biased region" description="Basic and acidic residues" evidence="2">
    <location>
        <begin position="939"/>
        <end position="950"/>
    </location>
</feature>
<feature type="compositionally biased region" description="Pro residues" evidence="2">
    <location>
        <begin position="664"/>
        <end position="673"/>
    </location>
</feature>
<dbReference type="InterPro" id="IPR001680">
    <property type="entry name" value="WD40_rpt"/>
</dbReference>
<feature type="compositionally biased region" description="Acidic residues" evidence="2">
    <location>
        <begin position="753"/>
        <end position="778"/>
    </location>
</feature>